<evidence type="ECO:0008006" key="2">
    <source>
        <dbReference type="Google" id="ProtNLM"/>
    </source>
</evidence>
<dbReference type="AlphaFoldDB" id="A0A6I8S5Z8"/>
<protein>
    <recommendedName>
        <fullName evidence="2">Lactate/malate dehydrogenase C-terminal domain-containing protein</fullName>
    </recommendedName>
</protein>
<reference evidence="1" key="1">
    <citation type="journal article" date="2010" name="Science">
        <title>The genome of the Western clawed frog Xenopus tropicalis.</title>
        <authorList>
            <person name="Hellsten U."/>
            <person name="Harland R.M."/>
            <person name="Gilchrist M.J."/>
            <person name="Hendrix D."/>
            <person name="Jurka J."/>
            <person name="Kapitonov V."/>
            <person name="Ovcharenko I."/>
            <person name="Putnam N.H."/>
            <person name="Shu S."/>
            <person name="Taher L."/>
            <person name="Blitz I.L."/>
            <person name="Blumberg B."/>
            <person name="Dichmann D.S."/>
            <person name="Dubchak I."/>
            <person name="Amaya E."/>
            <person name="Detter J.C."/>
            <person name="Fletcher R."/>
            <person name="Gerhard D.S."/>
            <person name="Goodstein D."/>
            <person name="Graves T."/>
            <person name="Grigoriev I.V."/>
            <person name="Grimwood J."/>
            <person name="Kawashima T."/>
            <person name="Lindquist E."/>
            <person name="Lucas S.M."/>
            <person name="Mead P.E."/>
            <person name="Mitros T."/>
            <person name="Ogino H."/>
            <person name="Ohta Y."/>
            <person name="Poliakov A.V."/>
            <person name="Pollet N."/>
            <person name="Robert J."/>
            <person name="Salamov A."/>
            <person name="Sater A.K."/>
            <person name="Schmutz J."/>
            <person name="Terry A."/>
            <person name="Vize P.D."/>
            <person name="Warren W.C."/>
            <person name="Wells D."/>
            <person name="Wills A."/>
            <person name="Wilson R.K."/>
            <person name="Zimmerman L.B."/>
            <person name="Zorn A.M."/>
            <person name="Grainger R."/>
            <person name="Grammer T."/>
            <person name="Khokha M.K."/>
            <person name="Richardson P.M."/>
            <person name="Rokhsar D.S."/>
        </authorList>
    </citation>
    <scope>NUCLEOTIDE SEQUENCE [LARGE SCALE GENOMIC DNA]</scope>
    <source>
        <strain evidence="1">Nigerian</strain>
    </source>
</reference>
<dbReference type="SUPFAM" id="SSF56327">
    <property type="entry name" value="LDH C-terminal domain-like"/>
    <property type="match status" value="1"/>
</dbReference>
<accession>A0A6I8S5Z8</accession>
<organism evidence="1">
    <name type="scientific">Xenopus tropicalis</name>
    <name type="common">Western clawed frog</name>
    <name type="synonym">Silurana tropicalis</name>
    <dbReference type="NCBI Taxonomy" id="8364"/>
    <lineage>
        <taxon>Eukaryota</taxon>
        <taxon>Metazoa</taxon>
        <taxon>Chordata</taxon>
        <taxon>Craniata</taxon>
        <taxon>Vertebrata</taxon>
        <taxon>Euteleostomi</taxon>
        <taxon>Amphibia</taxon>
        <taxon>Batrachia</taxon>
        <taxon>Anura</taxon>
        <taxon>Pipoidea</taxon>
        <taxon>Pipidae</taxon>
        <taxon>Xenopodinae</taxon>
        <taxon>Xenopus</taxon>
        <taxon>Silurana</taxon>
    </lineage>
</organism>
<dbReference type="Ensembl" id="ENSXETT00000086318">
    <property type="protein sequence ID" value="ENSXETP00000088639"/>
    <property type="gene ID" value="ENSXETG00000034960"/>
</dbReference>
<reference evidence="1" key="2">
    <citation type="submission" date="2020-05" db="UniProtKB">
        <authorList>
            <consortium name="Ensembl"/>
        </authorList>
    </citation>
    <scope>IDENTIFICATION</scope>
</reference>
<evidence type="ECO:0000313" key="1">
    <source>
        <dbReference type="Ensembl" id="ENSXETP00000088639"/>
    </source>
</evidence>
<dbReference type="Bgee" id="ENSXETG00000034960">
    <property type="expression patterns" value="Expressed in skeletal muscle tissue and 12 other cell types or tissues"/>
</dbReference>
<proteinExistence type="predicted"/>
<dbReference type="InParanoid" id="A0A6I8S5Z8"/>
<sequence>ICNNLYVGSIFLGNPYNLGITDVVNMPLKADEEERLRKSASTLWAIQKELQF</sequence>
<name>A0A6I8S5Z8_XENTR</name>
<dbReference type="GO" id="GO:0016616">
    <property type="term" value="F:oxidoreductase activity, acting on the CH-OH group of donors, NAD or NADP as acceptor"/>
    <property type="evidence" value="ECO:0007669"/>
    <property type="project" value="InterPro"/>
</dbReference>
<dbReference type="Gene3D" id="3.90.110.10">
    <property type="entry name" value="Lactate dehydrogenase/glycoside hydrolase, family 4, C-terminal"/>
    <property type="match status" value="1"/>
</dbReference>
<dbReference type="InterPro" id="IPR015955">
    <property type="entry name" value="Lactate_DH/Glyco_Ohase_4_C"/>
</dbReference>